<gene>
    <name evidence="2" type="ORF">B9G98_03526</name>
</gene>
<dbReference type="SUPFAM" id="SSF48452">
    <property type="entry name" value="TPR-like"/>
    <property type="match status" value="1"/>
</dbReference>
<accession>A0A2T0FLP5</accession>
<dbReference type="InterPro" id="IPR011990">
    <property type="entry name" value="TPR-like_helical_dom_sf"/>
</dbReference>
<dbReference type="Gene3D" id="1.25.40.10">
    <property type="entry name" value="Tetratricopeptide repeat domain"/>
    <property type="match status" value="2"/>
</dbReference>
<dbReference type="Proteomes" id="UP000238350">
    <property type="component" value="Unassembled WGS sequence"/>
</dbReference>
<dbReference type="Pfam" id="PF14559">
    <property type="entry name" value="TPR_19"/>
    <property type="match status" value="1"/>
</dbReference>
<reference evidence="2 3" key="1">
    <citation type="submission" date="2017-04" db="EMBL/GenBank/DDBJ databases">
        <title>Genome sequencing of [Candida] sorbophila.</title>
        <authorList>
            <person name="Ahn J.O."/>
        </authorList>
    </citation>
    <scope>NUCLEOTIDE SEQUENCE [LARGE SCALE GENOMIC DNA]</scope>
    <source>
        <strain evidence="2 3">DS02</strain>
    </source>
</reference>
<dbReference type="OrthoDB" id="1914839at2759"/>
<evidence type="ECO:0000256" key="1">
    <source>
        <dbReference type="SAM" id="MobiDB-lite"/>
    </source>
</evidence>
<feature type="region of interest" description="Disordered" evidence="1">
    <location>
        <begin position="271"/>
        <end position="299"/>
    </location>
</feature>
<name>A0A2T0FLP5_9ASCO</name>
<evidence type="ECO:0000313" key="3">
    <source>
        <dbReference type="Proteomes" id="UP000238350"/>
    </source>
</evidence>
<protein>
    <submittedName>
        <fullName evidence="2">Assembly chaperone of RPL4</fullName>
    </submittedName>
</protein>
<dbReference type="RefSeq" id="XP_024665851.1">
    <property type="nucleotide sequence ID" value="XM_024810083.1"/>
</dbReference>
<feature type="compositionally biased region" description="Acidic residues" evidence="1">
    <location>
        <begin position="290"/>
        <end position="299"/>
    </location>
</feature>
<dbReference type="GeneID" id="36517274"/>
<keyword evidence="3" id="KW-1185">Reference proteome</keyword>
<dbReference type="EMBL" id="NDIQ01000022">
    <property type="protein sequence ID" value="PRT55906.1"/>
    <property type="molecule type" value="Genomic_DNA"/>
</dbReference>
<comment type="caution">
    <text evidence="2">The sequence shown here is derived from an EMBL/GenBank/DDBJ whole genome shotgun (WGS) entry which is preliminary data.</text>
</comment>
<dbReference type="AlphaFoldDB" id="A0A2T0FLP5"/>
<evidence type="ECO:0000313" key="2">
    <source>
        <dbReference type="EMBL" id="PRT55906.1"/>
    </source>
</evidence>
<sequence length="299" mass="32999">MNILELVQQNPQEAIDIVTKAAAAEPDKLDAQQLAAEVCFELGLAEQAYGYLQQTLHLDPDGTKGGYVKFLWLGQLIGGKTGINYYKQGINGLRQQPVEQSGPQIIKGLLGMIDIYMTDLCMEPEAEQVCEKLIAEALLLDDNHAEAWSILGSIRISQIRNDEAKQALEKSWSLFDKALLEAQLDTTSMPALVRLAQSMIELEMADLVLDLTTQATRLDDQVPDLYYLNALAHQQLMAQESDPAELNRHNAAIRDAIELLSQLDESVDPEMAAASNELVASLPPLTEPVLESDDENVEE</sequence>
<proteinExistence type="predicted"/>
<dbReference type="STRING" id="45607.A0A2T0FLP5"/>
<dbReference type="CDD" id="cd24142">
    <property type="entry name" value="ACL4-like"/>
    <property type="match status" value="1"/>
</dbReference>
<organism evidence="2 3">
    <name type="scientific">Wickerhamiella sorbophila</name>
    <dbReference type="NCBI Taxonomy" id="45607"/>
    <lineage>
        <taxon>Eukaryota</taxon>
        <taxon>Fungi</taxon>
        <taxon>Dikarya</taxon>
        <taxon>Ascomycota</taxon>
        <taxon>Saccharomycotina</taxon>
        <taxon>Dipodascomycetes</taxon>
        <taxon>Dipodascales</taxon>
        <taxon>Trichomonascaceae</taxon>
        <taxon>Wickerhamiella</taxon>
    </lineage>
</organism>